<organism evidence="2 3">
    <name type="scientific">Globodera pallida</name>
    <name type="common">Potato cyst nematode worm</name>
    <name type="synonym">Heterodera pallida</name>
    <dbReference type="NCBI Taxonomy" id="36090"/>
    <lineage>
        <taxon>Eukaryota</taxon>
        <taxon>Metazoa</taxon>
        <taxon>Ecdysozoa</taxon>
        <taxon>Nematoda</taxon>
        <taxon>Chromadorea</taxon>
        <taxon>Rhabditida</taxon>
        <taxon>Tylenchina</taxon>
        <taxon>Tylenchomorpha</taxon>
        <taxon>Tylenchoidea</taxon>
        <taxon>Heteroderidae</taxon>
        <taxon>Heteroderinae</taxon>
        <taxon>Globodera</taxon>
    </lineage>
</organism>
<protein>
    <submittedName>
        <fullName evidence="3">Uncharacterized protein</fullName>
    </submittedName>
</protein>
<feature type="region of interest" description="Disordered" evidence="1">
    <location>
        <begin position="38"/>
        <end position="89"/>
    </location>
</feature>
<proteinExistence type="predicted"/>
<evidence type="ECO:0000256" key="1">
    <source>
        <dbReference type="SAM" id="MobiDB-lite"/>
    </source>
</evidence>
<dbReference type="Proteomes" id="UP000050741">
    <property type="component" value="Unassembled WGS sequence"/>
</dbReference>
<dbReference type="WBParaSite" id="GPLIN_001456300">
    <property type="protein sequence ID" value="GPLIN_001456300"/>
    <property type="gene ID" value="GPLIN_001456300"/>
</dbReference>
<sequence>MHHIRLKKQTGKFSALKKRLILYPNTGLLEERQQHQQNIKLPPLGLSSTASSSTNRTRGQQNQNGLRFRGNNKQKMRNRLLSSDQQKQQGESFQMCIFLRVGCEKINRSNHSQQLRDFVNRMLVQEKIQNGLIIHRKPSEQ</sequence>
<feature type="compositionally biased region" description="Polar residues" evidence="1">
    <location>
        <begin position="55"/>
        <end position="65"/>
    </location>
</feature>
<reference evidence="2" key="1">
    <citation type="submission" date="2014-05" db="EMBL/GenBank/DDBJ databases">
        <title>The genome and life-stage specific transcriptomes of Globodera pallida elucidate key aspects of plant parasitism by a cyst nematode.</title>
        <authorList>
            <person name="Cotton J.A."/>
            <person name="Lilley C.J."/>
            <person name="Jones L.M."/>
            <person name="Kikuchi T."/>
            <person name="Reid A.J."/>
            <person name="Thorpe P."/>
            <person name="Tsai I.J."/>
            <person name="Beasley H."/>
            <person name="Blok V."/>
            <person name="Cock P.J.A."/>
            <person name="Van den Akker S.E."/>
            <person name="Holroyd N."/>
            <person name="Hunt M."/>
            <person name="Mantelin S."/>
            <person name="Naghra H."/>
            <person name="Pain A."/>
            <person name="Palomares-Rius J.E."/>
            <person name="Zarowiecki M."/>
            <person name="Berriman M."/>
            <person name="Jones J.T."/>
            <person name="Urwin P.E."/>
        </authorList>
    </citation>
    <scope>NUCLEOTIDE SEQUENCE [LARGE SCALE GENOMIC DNA]</scope>
    <source>
        <strain evidence="2">Lindley</strain>
    </source>
</reference>
<feature type="compositionally biased region" description="Polar residues" evidence="1">
    <location>
        <begin position="80"/>
        <end position="89"/>
    </location>
</feature>
<keyword evidence="2" id="KW-1185">Reference proteome</keyword>
<reference evidence="3" key="2">
    <citation type="submission" date="2016-06" db="UniProtKB">
        <authorList>
            <consortium name="WormBaseParasite"/>
        </authorList>
    </citation>
    <scope>IDENTIFICATION</scope>
</reference>
<evidence type="ECO:0000313" key="2">
    <source>
        <dbReference type="Proteomes" id="UP000050741"/>
    </source>
</evidence>
<accession>A0A183CNV6</accession>
<evidence type="ECO:0000313" key="3">
    <source>
        <dbReference type="WBParaSite" id="GPLIN_001456300"/>
    </source>
</evidence>
<name>A0A183CNV6_GLOPA</name>
<dbReference type="AlphaFoldDB" id="A0A183CNV6"/>